<dbReference type="EMBL" id="JACOPN010000005">
    <property type="protein sequence ID" value="MBC5717346.1"/>
    <property type="molecule type" value="Genomic_DNA"/>
</dbReference>
<keyword evidence="3" id="KW-1185">Reference proteome</keyword>
<keyword evidence="1" id="KW-0812">Transmembrane</keyword>
<protein>
    <submittedName>
        <fullName evidence="2">Uncharacterized protein</fullName>
    </submittedName>
</protein>
<organism evidence="2 3">
    <name type="scientific">Flintibacter faecis</name>
    <dbReference type="NCBI Taxonomy" id="2763047"/>
    <lineage>
        <taxon>Bacteria</taxon>
        <taxon>Bacillati</taxon>
        <taxon>Bacillota</taxon>
        <taxon>Clostridia</taxon>
        <taxon>Eubacteriales</taxon>
        <taxon>Flintibacter</taxon>
    </lineage>
</organism>
<evidence type="ECO:0000256" key="1">
    <source>
        <dbReference type="SAM" id="Phobius"/>
    </source>
</evidence>
<name>A0A8J6M5S6_9FIRM</name>
<feature type="transmembrane region" description="Helical" evidence="1">
    <location>
        <begin position="75"/>
        <end position="93"/>
    </location>
</feature>
<accession>A0A8J6M5S6</accession>
<dbReference type="Proteomes" id="UP000602260">
    <property type="component" value="Unassembled WGS sequence"/>
</dbReference>
<dbReference type="AlphaFoldDB" id="A0A8J6M5S6"/>
<feature type="transmembrane region" description="Helical" evidence="1">
    <location>
        <begin position="12"/>
        <end position="35"/>
    </location>
</feature>
<gene>
    <name evidence="2" type="ORF">H8S55_08445</name>
</gene>
<reference evidence="2" key="1">
    <citation type="submission" date="2020-08" db="EMBL/GenBank/DDBJ databases">
        <title>Genome public.</title>
        <authorList>
            <person name="Liu C."/>
            <person name="Sun Q."/>
        </authorList>
    </citation>
    <scope>NUCLEOTIDE SEQUENCE</scope>
    <source>
        <strain evidence="2">BX5</strain>
    </source>
</reference>
<feature type="transmembrane region" description="Helical" evidence="1">
    <location>
        <begin position="174"/>
        <end position="194"/>
    </location>
</feature>
<sequence>MILWNERQWRWEMLLCALVFQAIFLIELIGLWGMIVVDPKVHLISYENWGWLCQEWQQPAWQHNYFTQITGTALALNWVAQVLFWANAVYVWLHRERFGHSRPIIAAEIVLVTAAALFIRWYIKYNVDFYRLFMYAIYPELLMLLQLVWVLKKRDPCAEKAETAMTKRTSLEKVLLLLVLVLGVSLAAALYRLYALNPLGSMFGMYQTEWTDGAFYNAQFFNKDQYYLEVDDGQRTKFSQGTYESLGNNHYLLTDQTTGESTLITQGHRGFYYYYAPIDTVLYFTKRAP</sequence>
<evidence type="ECO:0000313" key="3">
    <source>
        <dbReference type="Proteomes" id="UP000602260"/>
    </source>
</evidence>
<dbReference type="RefSeq" id="WP_186878618.1">
    <property type="nucleotide sequence ID" value="NZ_JACOPN010000005.1"/>
</dbReference>
<feature type="transmembrane region" description="Helical" evidence="1">
    <location>
        <begin position="105"/>
        <end position="123"/>
    </location>
</feature>
<keyword evidence="1" id="KW-1133">Transmembrane helix</keyword>
<feature type="transmembrane region" description="Helical" evidence="1">
    <location>
        <begin position="129"/>
        <end position="151"/>
    </location>
</feature>
<comment type="caution">
    <text evidence="2">The sequence shown here is derived from an EMBL/GenBank/DDBJ whole genome shotgun (WGS) entry which is preliminary data.</text>
</comment>
<keyword evidence="1" id="KW-0472">Membrane</keyword>
<evidence type="ECO:0000313" key="2">
    <source>
        <dbReference type="EMBL" id="MBC5717346.1"/>
    </source>
</evidence>
<proteinExistence type="predicted"/>